<sequence length="265" mass="29768">MKTDAKQGSINAGNLRIYQPNEFGDHTSLQLPNHQYTTYLLKERGILYQLNLKGKTLISMQVNGKAVPAESLVVYQPVINQMLNKQAEEPAELKSIRMADELARIDNQAKVYDAKARLADAAAAKQKARLQREAAVKQIAQVKPVAEVREKAIEARGLAIADSINQTIYVDAANLKIQAYAARAKTQPNAEPTDRKLLIAELIKDGIIDKADNLSSFKLSTREFIVNGKKQPEAVYQKFRAKYVRATGHNDWSWYYNYDTTTETK</sequence>
<accession>H1Y7R3</accession>
<protein>
    <submittedName>
        <fullName evidence="1">Uncharacterized protein</fullName>
    </submittedName>
</protein>
<dbReference type="AlphaFoldDB" id="H1Y7R3"/>
<name>H1Y7R3_9SPHI</name>
<evidence type="ECO:0000313" key="1">
    <source>
        <dbReference type="EMBL" id="EHQ29908.1"/>
    </source>
</evidence>
<evidence type="ECO:0000313" key="2">
    <source>
        <dbReference type="Proteomes" id="UP000002774"/>
    </source>
</evidence>
<keyword evidence="2" id="KW-1185">Reference proteome</keyword>
<dbReference type="RefSeq" id="WP_008511365.1">
    <property type="nucleotide sequence ID" value="NZ_CM001403.1"/>
</dbReference>
<dbReference type="HOGENOM" id="CLU_1048949_0_0_10"/>
<gene>
    <name evidence="1" type="ORF">Mucpa_5842</name>
</gene>
<proteinExistence type="predicted"/>
<dbReference type="OrthoDB" id="791896at2"/>
<dbReference type="Proteomes" id="UP000002774">
    <property type="component" value="Chromosome"/>
</dbReference>
<reference evidence="1" key="1">
    <citation type="submission" date="2011-09" db="EMBL/GenBank/DDBJ databases">
        <title>The permanent draft genome of Mucilaginibacter paludis DSM 18603.</title>
        <authorList>
            <consortium name="US DOE Joint Genome Institute (JGI-PGF)"/>
            <person name="Lucas S."/>
            <person name="Han J."/>
            <person name="Lapidus A."/>
            <person name="Bruce D."/>
            <person name="Goodwin L."/>
            <person name="Pitluck S."/>
            <person name="Peters L."/>
            <person name="Kyrpides N."/>
            <person name="Mavromatis K."/>
            <person name="Ivanova N."/>
            <person name="Mikhailova N."/>
            <person name="Held B."/>
            <person name="Detter J.C."/>
            <person name="Tapia R."/>
            <person name="Han C."/>
            <person name="Land M."/>
            <person name="Hauser L."/>
            <person name="Markowitz V."/>
            <person name="Cheng J.-F."/>
            <person name="Hugenholtz P."/>
            <person name="Woyke T."/>
            <person name="Wu D."/>
            <person name="Tindall B."/>
            <person name="Brambilla E."/>
            <person name="Klenk H.-P."/>
            <person name="Eisen J.A."/>
        </authorList>
    </citation>
    <scope>NUCLEOTIDE SEQUENCE [LARGE SCALE GENOMIC DNA]</scope>
    <source>
        <strain evidence="1">DSM 18603</strain>
    </source>
</reference>
<dbReference type="EMBL" id="CM001403">
    <property type="protein sequence ID" value="EHQ29908.1"/>
    <property type="molecule type" value="Genomic_DNA"/>
</dbReference>
<dbReference type="STRING" id="714943.Mucpa_5842"/>
<dbReference type="eggNOG" id="COG3064">
    <property type="taxonomic scope" value="Bacteria"/>
</dbReference>
<organism evidence="1 2">
    <name type="scientific">Mucilaginibacter paludis DSM 18603</name>
    <dbReference type="NCBI Taxonomy" id="714943"/>
    <lineage>
        <taxon>Bacteria</taxon>
        <taxon>Pseudomonadati</taxon>
        <taxon>Bacteroidota</taxon>
        <taxon>Sphingobacteriia</taxon>
        <taxon>Sphingobacteriales</taxon>
        <taxon>Sphingobacteriaceae</taxon>
        <taxon>Mucilaginibacter</taxon>
    </lineage>
</organism>